<proteinExistence type="predicted"/>
<dbReference type="EMBL" id="MPUH01000078">
    <property type="protein sequence ID" value="OMJ91589.1"/>
    <property type="molecule type" value="Genomic_DNA"/>
</dbReference>
<evidence type="ECO:0000313" key="2">
    <source>
        <dbReference type="Proteomes" id="UP000187209"/>
    </source>
</evidence>
<dbReference type="AlphaFoldDB" id="A0A1R2CRG3"/>
<accession>A0A1R2CRG3</accession>
<reference evidence="1 2" key="1">
    <citation type="submission" date="2016-11" db="EMBL/GenBank/DDBJ databases">
        <title>The macronuclear genome of Stentor coeruleus: a giant cell with tiny introns.</title>
        <authorList>
            <person name="Slabodnick M."/>
            <person name="Ruby J.G."/>
            <person name="Reiff S.B."/>
            <person name="Swart E.C."/>
            <person name="Gosai S."/>
            <person name="Prabakaran S."/>
            <person name="Witkowska E."/>
            <person name="Larue G.E."/>
            <person name="Fisher S."/>
            <person name="Freeman R.M."/>
            <person name="Gunawardena J."/>
            <person name="Chu W."/>
            <person name="Stover N.A."/>
            <person name="Gregory B.D."/>
            <person name="Nowacki M."/>
            <person name="Derisi J."/>
            <person name="Roy S.W."/>
            <person name="Marshall W.F."/>
            <person name="Sood P."/>
        </authorList>
    </citation>
    <scope>NUCLEOTIDE SEQUENCE [LARGE SCALE GENOMIC DNA]</scope>
    <source>
        <strain evidence="1">WM001</strain>
    </source>
</reference>
<evidence type="ECO:0000313" key="1">
    <source>
        <dbReference type="EMBL" id="OMJ91589.1"/>
    </source>
</evidence>
<keyword evidence="2" id="KW-1185">Reference proteome</keyword>
<name>A0A1R2CRG3_9CILI</name>
<organism evidence="1 2">
    <name type="scientific">Stentor coeruleus</name>
    <dbReference type="NCBI Taxonomy" id="5963"/>
    <lineage>
        <taxon>Eukaryota</taxon>
        <taxon>Sar</taxon>
        <taxon>Alveolata</taxon>
        <taxon>Ciliophora</taxon>
        <taxon>Postciliodesmatophora</taxon>
        <taxon>Heterotrichea</taxon>
        <taxon>Heterotrichida</taxon>
        <taxon>Stentoridae</taxon>
        <taxon>Stentor</taxon>
    </lineage>
</organism>
<gene>
    <name evidence="1" type="ORF">SteCoe_5847</name>
</gene>
<protein>
    <submittedName>
        <fullName evidence="1">Uncharacterized protein</fullName>
    </submittedName>
</protein>
<comment type="caution">
    <text evidence="1">The sequence shown here is derived from an EMBL/GenBank/DDBJ whole genome shotgun (WGS) entry which is preliminary data.</text>
</comment>
<sequence>MRGVFTSFLRRLTKDRRYEIKNFIQRALKPKSELTLILGAILYELSEYNVRKKQEEIFSKFIQVKNLENDLKEKGISPI</sequence>
<dbReference type="Proteomes" id="UP000187209">
    <property type="component" value="Unassembled WGS sequence"/>
</dbReference>